<dbReference type="EMBL" id="MN079561">
    <property type="protein sequence ID" value="QEA07985.1"/>
    <property type="molecule type" value="Genomic_DNA"/>
</dbReference>
<protein>
    <submittedName>
        <fullName evidence="1">Uncharacterized protein</fullName>
    </submittedName>
</protein>
<dbReference type="AlphaFoldDB" id="A0A5B8RL12"/>
<organism evidence="1">
    <name type="scientific">uncultured organism</name>
    <dbReference type="NCBI Taxonomy" id="155900"/>
    <lineage>
        <taxon>unclassified sequences</taxon>
        <taxon>environmental samples</taxon>
    </lineage>
</organism>
<evidence type="ECO:0000313" key="1">
    <source>
        <dbReference type="EMBL" id="QEA07985.1"/>
    </source>
</evidence>
<sequence length="122" mass="14090">MANQLGDEEQRFRLTATVIAIADKFLDDSYVDKMMEVFKMTRIFRKVYEEAEAEGIAKGKQEAIQQYLESQFGRESTDLRDKVEQILDIGILNSLLAKLYRAKTIDEAERLIHQALQFQNVG</sequence>
<reference evidence="1" key="1">
    <citation type="submission" date="2019-06" db="EMBL/GenBank/DDBJ databases">
        <authorList>
            <person name="Murdoch R.W."/>
            <person name="Fathepure B."/>
        </authorList>
    </citation>
    <scope>NUCLEOTIDE SEQUENCE</scope>
</reference>
<gene>
    <name evidence="1" type="ORF">KBTEX_04351</name>
</gene>
<proteinExistence type="predicted"/>
<accession>A0A5B8RL12</accession>
<name>A0A5B8RL12_9ZZZZ</name>